<name>A0A0J6WKT3_9MYCO</name>
<sequence length="100" mass="9553">MSGIVGIGSVPAMAGSVAVLQGIQAQLAAMGAANSGVAASVVPAGNEGASALAMAKQQMNAAQFAAAFNAGIEQMMELSTTIQAASASTVATDLGSARAI</sequence>
<accession>A0A0J6WKT3</accession>
<protein>
    <recommendedName>
        <fullName evidence="3">PE family protein</fullName>
    </recommendedName>
</protein>
<evidence type="ECO:0000313" key="1">
    <source>
        <dbReference type="EMBL" id="KMO82603.1"/>
    </source>
</evidence>
<reference evidence="1 2" key="1">
    <citation type="journal article" date="2015" name="Genome Biol. Evol.">
        <title>Characterization of Three Mycobacterium spp. with Potential Use in Bioremediation by Genome Sequencing and Comparative Genomics.</title>
        <authorList>
            <person name="Das S."/>
            <person name="Pettersson B.M."/>
            <person name="Behra P.R."/>
            <person name="Ramesh M."/>
            <person name="Dasgupta S."/>
            <person name="Bhattacharya A."/>
            <person name="Kirsebom L.A."/>
        </authorList>
    </citation>
    <scope>NUCLEOTIDE SEQUENCE [LARGE SCALE GENOMIC DNA]</scope>
    <source>
        <strain evidence="1 2">DSM 43826</strain>
    </source>
</reference>
<organism evidence="1 2">
    <name type="scientific">Mycolicibacterium chlorophenolicum</name>
    <dbReference type="NCBI Taxonomy" id="37916"/>
    <lineage>
        <taxon>Bacteria</taxon>
        <taxon>Bacillati</taxon>
        <taxon>Actinomycetota</taxon>
        <taxon>Actinomycetes</taxon>
        <taxon>Mycobacteriales</taxon>
        <taxon>Mycobacteriaceae</taxon>
        <taxon>Mycolicibacterium</taxon>
    </lineage>
</organism>
<dbReference type="AlphaFoldDB" id="A0A0J6WKT3"/>
<proteinExistence type="predicted"/>
<evidence type="ECO:0008006" key="3">
    <source>
        <dbReference type="Google" id="ProtNLM"/>
    </source>
</evidence>
<comment type="caution">
    <text evidence="1">The sequence shown here is derived from an EMBL/GenBank/DDBJ whole genome shotgun (WGS) entry which is preliminary data.</text>
</comment>
<dbReference type="Proteomes" id="UP000036513">
    <property type="component" value="Unassembled WGS sequence"/>
</dbReference>
<dbReference type="PATRIC" id="fig|37916.4.peg.1110"/>
<gene>
    <name evidence="1" type="ORF">MCHLDSM_01226</name>
</gene>
<evidence type="ECO:0000313" key="2">
    <source>
        <dbReference type="Proteomes" id="UP000036513"/>
    </source>
</evidence>
<dbReference type="EMBL" id="JYNL01000009">
    <property type="protein sequence ID" value="KMO82603.1"/>
    <property type="molecule type" value="Genomic_DNA"/>
</dbReference>
<dbReference type="STRING" id="37916.MCHLDSM_01226"/>
<keyword evidence="2" id="KW-1185">Reference proteome</keyword>